<keyword evidence="8 15" id="KW-0808">Transferase</keyword>
<keyword evidence="10" id="KW-0677">Repeat</keyword>
<dbReference type="GO" id="GO:0072344">
    <property type="term" value="P:rescue of stalled ribosome"/>
    <property type="evidence" value="ECO:0007669"/>
    <property type="project" value="UniProtKB-UniRule"/>
</dbReference>
<dbReference type="UniPathway" id="UPA00143"/>
<dbReference type="GO" id="GO:0061630">
    <property type="term" value="F:ubiquitin protein ligase activity"/>
    <property type="evidence" value="ECO:0007669"/>
    <property type="project" value="UniProtKB-UniRule"/>
</dbReference>
<dbReference type="PANTHER" id="PTHR12389:SF0">
    <property type="entry name" value="E3 UBIQUITIN-PROTEIN LIGASE LISTERIN"/>
    <property type="match status" value="1"/>
</dbReference>
<evidence type="ECO:0000256" key="7">
    <source>
        <dbReference type="ARBA" id="ARBA00022490"/>
    </source>
</evidence>
<evidence type="ECO:0000313" key="18">
    <source>
        <dbReference type="EMBL" id="JAT65982.1"/>
    </source>
</evidence>
<dbReference type="GO" id="GO:0005829">
    <property type="term" value="C:cytosol"/>
    <property type="evidence" value="ECO:0007669"/>
    <property type="project" value="UniProtKB-SubCell"/>
</dbReference>
<proteinExistence type="inferred from homology"/>
<evidence type="ECO:0000256" key="5">
    <source>
        <dbReference type="ARBA" id="ARBA00012483"/>
    </source>
</evidence>
<dbReference type="SUPFAM" id="SSF57850">
    <property type="entry name" value="RING/U-box"/>
    <property type="match status" value="1"/>
</dbReference>
<dbReference type="Gene3D" id="1.25.10.10">
    <property type="entry name" value="Leucine-rich Repeat Variant"/>
    <property type="match status" value="1"/>
</dbReference>
<dbReference type="Pfam" id="PF13639">
    <property type="entry name" value="zf-RING_2"/>
    <property type="match status" value="1"/>
</dbReference>
<dbReference type="GO" id="GO:1990112">
    <property type="term" value="C:RQC complex"/>
    <property type="evidence" value="ECO:0007669"/>
    <property type="project" value="UniProtKB-UniRule"/>
</dbReference>
<keyword evidence="9 15" id="KW-0479">Metal-binding</keyword>
<feature type="compositionally biased region" description="Basic and acidic residues" evidence="16">
    <location>
        <begin position="1"/>
        <end position="10"/>
    </location>
</feature>
<accession>A0A1D1ZG63</accession>
<gene>
    <name evidence="18" type="primary">At5g58410_3</name>
    <name evidence="18" type="ORF">g.57540</name>
</gene>
<evidence type="ECO:0000256" key="6">
    <source>
        <dbReference type="ARBA" id="ARBA00017157"/>
    </source>
</evidence>
<evidence type="ECO:0000256" key="15">
    <source>
        <dbReference type="RuleBase" id="RU367090"/>
    </source>
</evidence>
<dbReference type="InterPro" id="IPR013083">
    <property type="entry name" value="Znf_RING/FYVE/PHD"/>
</dbReference>
<evidence type="ECO:0000256" key="13">
    <source>
        <dbReference type="ARBA" id="ARBA00022833"/>
    </source>
</evidence>
<sequence length="1919" mass="214974">MGKSKGEGGRSKNRPSSSSLAASLSPSGGSSFGFGGYLGSSRIESSSVNEETGPAFDVDAEMSQHLKRLGRKDPTTKVKALTSLSILFKQTSGEELVQIVPKWAFEYKKLLYDYSREVRRATHEAMANLVATVGRGLAPHLKSLMGPWWFSQFDPISEISQAARRSLEAAFSSQEKRFDALVLCRSEIFLYLDENLRLKPQEMMDKSIPMDQLEEMHQLVISSSLLSVATLVDVLLGIKLPIYDSENLKTGLKGATKVRQTVISSAEKIFSTHKFFLEFVKSKNPRVRSATYSILASYIKHIPHVFNEENIKPLSAVILGAFQEKDASCHSSMWDMILLFSRKFPDCWSHGNKQKSSFAHFWLFLRNGCYGSQQVSYPILILFLDAIPPKTVIEDFFLMNFFQNLWLGRNPHSSSSDQLALFEALKECFLWGLFSTTRFFPEEDSFCHFQVTLIHNILVMLLWHDYLLIGGKDVDGQFSGISSGSTKDDPRLNYPTGYLQELARCIIGILSNISSRKSSLLVPFCASFWKDCMDILQQEENMQKYSVHTEQIVNFLLLLDQHATQKNETWPLEHMAGPLFAKLFPLIKSLDSSDAVKLLRTIVDIFGPRTVVSHLFVSGKEQYGNMLSVDGDEKVMTEFFLQTFSKDFVPWCLQEHICSSSSRLDLLISLLDEELFSEQWALVMTHVRKLQEYPGTNHILVLAMLMEKIKEKMGNRNLGIKSLRRIAHPECWQHDLLDSVAVSIICQSPPFGKSDVRFLCAVLGGSSEDDQTCFLSGETVCPVFEAILKNLVAFLATSSFNWAKSACSLLLACETQDVTQKCKISFMNTLEMAQFAFDILAGSVYCLKRLDEDCGLIASILAAIFIIGWKYNITSEAPVNDNSEIECITETSLAASPGKQIISDDVCLDYIGGEWALGKRVYDFQREINISFLRSLSSFSRAKLEDVLVQTIRSAVFETDISSADRTATLCCKWVLHLFELICRSSTEEQLILSKLFSEGESWTFWAIPSSSNGRSAALQTDRDISTHESRHQSFVAFVNKLVLNHGVDRVIAGSAPPIGTFVAEASTEHSVSPSAFSRSWLAAELLCSWKWQGGSAMESFLPLLNDLAKREISSEGSIIYCIAKILIDGAISNGATCPLTFLNPWIVSDYEVENVQDPFLRALVSLLLTLIIKYNTWTKREACLLLEYTMDKLFVGTEVNLNCLKIFPFLLNVIVQPLLTRVSDSDESKRACLLDSSNEELVHSYISGWLEKALSLQPLALGQARENDLEEWIQVVISCYPLSITRENRNIRIEALGGINHLERISLLSLFRKQRCSLEAGSSATIQIMLANLTAVSVGYCWGDFGEDDWDFVLSQLRRWMDLTVLMMEETTENVDAAVTGFESDADLGNIVRKLELAVQIIDPLPIHITKIALTILSLFCQLGENGKLRITELLETIRYEKWDSLKDNLLEHVLRLFFTAGVTEAIASSFGEEASSVIASSRLAHTHFWELVGFCVINSPAHVRTSAVQSMELWGVSKGPITALYAILFSLKPISSLQLAAFHILSSEPVCHLSVVKESCLDDNVQSEHGSHLLHGVESSVDESICLRDELSCIIEKPSPEILKMDLVLQLRVNVFLAWSLLLSYLQLLPSSSPSKEKLVLCIQDSVSPIILDFVFQHIPLKVGSLHSLKKKEAELPVETMKAANAAKHAITTCSLLFAIESFWPVGVEQMSLLSGSIYGLMIRLLPAYVRNWFTNLRDRSLSQAIESFTKLWCSPPLFSEELSQVKGAAIADDNFSVTVNKSALEIIATYKKEETGMDLVIHLPSCYPLRPVDVDCTRSLGVSEVKQRKWLLSLTAFVCNQNGAIAEAIRIWKNNLDREFEGVEECPICYSIIHTTNHSLPRLACKTCKHKFHSACLYKWFSTSHKSTCPLCQTPF</sequence>
<reference evidence="18" key="1">
    <citation type="submission" date="2015-07" db="EMBL/GenBank/DDBJ databases">
        <title>Transcriptome Assembly of Anthurium amnicola.</title>
        <authorList>
            <person name="Suzuki J."/>
        </authorList>
    </citation>
    <scope>NUCLEOTIDE SEQUENCE</scope>
</reference>
<dbReference type="CDD" id="cd16491">
    <property type="entry name" value="RING-CH-C4HC3_LTN1"/>
    <property type="match status" value="1"/>
</dbReference>
<evidence type="ECO:0000256" key="1">
    <source>
        <dbReference type="ARBA" id="ARBA00000900"/>
    </source>
</evidence>
<evidence type="ECO:0000256" key="9">
    <source>
        <dbReference type="ARBA" id="ARBA00022723"/>
    </source>
</evidence>
<dbReference type="SMART" id="SM00744">
    <property type="entry name" value="RINGv"/>
    <property type="match status" value="1"/>
</dbReference>
<dbReference type="Gene3D" id="3.30.40.10">
    <property type="entry name" value="Zinc/RING finger domain, C3HC4 (zinc finger)"/>
    <property type="match status" value="1"/>
</dbReference>
<dbReference type="GO" id="GO:0008270">
    <property type="term" value="F:zinc ion binding"/>
    <property type="evidence" value="ECO:0007669"/>
    <property type="project" value="UniProtKB-KW"/>
</dbReference>
<dbReference type="PROSITE" id="PS50089">
    <property type="entry name" value="ZF_RING_2"/>
    <property type="match status" value="1"/>
</dbReference>
<evidence type="ECO:0000256" key="3">
    <source>
        <dbReference type="ARBA" id="ARBA00004906"/>
    </source>
</evidence>
<comment type="catalytic activity">
    <reaction evidence="1 15">
        <text>S-ubiquitinyl-[E2 ubiquitin-conjugating enzyme]-L-cysteine + [acceptor protein]-L-lysine = [E2 ubiquitin-conjugating enzyme]-L-cysteine + N(6)-ubiquitinyl-[acceptor protein]-L-lysine.</text>
        <dbReference type="EC" id="2.3.2.27"/>
    </reaction>
</comment>
<keyword evidence="12 15" id="KW-0833">Ubl conjugation pathway</keyword>
<dbReference type="Pfam" id="PF23009">
    <property type="entry name" value="UBC_like"/>
    <property type="match status" value="1"/>
</dbReference>
<comment type="similarity">
    <text evidence="4 15">Belongs to the LTN1 family.</text>
</comment>
<dbReference type="GO" id="GO:0016567">
    <property type="term" value="P:protein ubiquitination"/>
    <property type="evidence" value="ECO:0007669"/>
    <property type="project" value="UniProtKB-UniPathway"/>
</dbReference>
<dbReference type="InterPro" id="IPR054476">
    <property type="entry name" value="Ltn1_N"/>
</dbReference>
<evidence type="ECO:0000256" key="4">
    <source>
        <dbReference type="ARBA" id="ARBA00007997"/>
    </source>
</evidence>
<dbReference type="PANTHER" id="PTHR12389">
    <property type="entry name" value="ZINC FINGER PROTEIN 294"/>
    <property type="match status" value="1"/>
</dbReference>
<evidence type="ECO:0000256" key="14">
    <source>
        <dbReference type="PROSITE-ProRule" id="PRU00175"/>
    </source>
</evidence>
<evidence type="ECO:0000256" key="16">
    <source>
        <dbReference type="SAM" id="MobiDB-lite"/>
    </source>
</evidence>
<comment type="subcellular location">
    <subcellularLocation>
        <location evidence="2">Cytoplasm</location>
        <location evidence="2">Cytosol</location>
    </subcellularLocation>
</comment>
<evidence type="ECO:0000256" key="11">
    <source>
        <dbReference type="ARBA" id="ARBA00022771"/>
    </source>
</evidence>
<feature type="region of interest" description="Disordered" evidence="16">
    <location>
        <begin position="1"/>
        <end position="29"/>
    </location>
</feature>
<dbReference type="InterPro" id="IPR054478">
    <property type="entry name" value="LTN1_UBC"/>
</dbReference>
<comment type="subunit">
    <text evidence="15">Component of the ribosome quality control complex (RQC).</text>
</comment>
<dbReference type="GO" id="GO:1990116">
    <property type="term" value="P:ribosome-associated ubiquitin-dependent protein catabolic process"/>
    <property type="evidence" value="ECO:0007669"/>
    <property type="project" value="UniProtKB-UniRule"/>
</dbReference>
<dbReference type="InterPro" id="IPR016024">
    <property type="entry name" value="ARM-type_fold"/>
</dbReference>
<evidence type="ECO:0000256" key="8">
    <source>
        <dbReference type="ARBA" id="ARBA00022679"/>
    </source>
</evidence>
<keyword evidence="11 14" id="KW-0863">Zinc-finger</keyword>
<feature type="domain" description="RING-type" evidence="17">
    <location>
        <begin position="1869"/>
        <end position="1916"/>
    </location>
</feature>
<evidence type="ECO:0000256" key="12">
    <source>
        <dbReference type="ARBA" id="ARBA00022786"/>
    </source>
</evidence>
<dbReference type="InterPro" id="IPR054477">
    <property type="entry name" value="LTN1_E3_ligase_6th"/>
</dbReference>
<dbReference type="Pfam" id="PF22958">
    <property type="entry name" value="Ltn1_1st"/>
    <property type="match status" value="1"/>
</dbReference>
<evidence type="ECO:0000256" key="10">
    <source>
        <dbReference type="ARBA" id="ARBA00022737"/>
    </source>
</evidence>
<dbReference type="EC" id="2.3.2.27" evidence="5 15"/>
<feature type="compositionally biased region" description="Low complexity" evidence="16">
    <location>
        <begin position="15"/>
        <end position="29"/>
    </location>
</feature>
<dbReference type="InterPro" id="IPR039795">
    <property type="entry name" value="LTN1/Rkr1"/>
</dbReference>
<dbReference type="FunFam" id="3.30.40.10:FF:000038">
    <property type="entry name" value="E3 ubiquitin-protein ligase listerin"/>
    <property type="match status" value="1"/>
</dbReference>
<comment type="function">
    <text evidence="15">E3 ubiquitin-protein ligase. Component of the ribosome quality control complex (RQC), a ribosome-associated complex that mediates ubiquitination and extraction of incompletely synthesized nascent chains for proteasomal degradation.</text>
</comment>
<keyword evidence="7" id="KW-0963">Cytoplasm</keyword>
<evidence type="ECO:0000256" key="2">
    <source>
        <dbReference type="ARBA" id="ARBA00004514"/>
    </source>
</evidence>
<comment type="pathway">
    <text evidence="3 15">Protein modification; protein ubiquitination.</text>
</comment>
<keyword evidence="13 15" id="KW-0862">Zinc</keyword>
<dbReference type="GO" id="GO:0043023">
    <property type="term" value="F:ribosomal large subunit binding"/>
    <property type="evidence" value="ECO:0007669"/>
    <property type="project" value="TreeGrafter"/>
</dbReference>
<dbReference type="InterPro" id="IPR011016">
    <property type="entry name" value="Znf_RING-CH"/>
</dbReference>
<dbReference type="InterPro" id="IPR011989">
    <property type="entry name" value="ARM-like"/>
</dbReference>
<dbReference type="InterPro" id="IPR039804">
    <property type="entry name" value="RING-CH-C4HC3_LTN1"/>
</dbReference>
<dbReference type="InterPro" id="IPR001841">
    <property type="entry name" value="Znf_RING"/>
</dbReference>
<protein>
    <recommendedName>
        <fullName evidence="6 15">E3 ubiquitin-protein ligase listerin</fullName>
        <ecNumber evidence="5 15">2.3.2.27</ecNumber>
    </recommendedName>
    <alternativeName>
        <fullName evidence="15">RING-type E3 ubiquitin transferase listerin</fullName>
    </alternativeName>
</protein>
<organism evidence="18">
    <name type="scientific">Anthurium amnicola</name>
    <dbReference type="NCBI Taxonomy" id="1678845"/>
    <lineage>
        <taxon>Eukaryota</taxon>
        <taxon>Viridiplantae</taxon>
        <taxon>Streptophyta</taxon>
        <taxon>Embryophyta</taxon>
        <taxon>Tracheophyta</taxon>
        <taxon>Spermatophyta</taxon>
        <taxon>Magnoliopsida</taxon>
        <taxon>Liliopsida</taxon>
        <taxon>Araceae</taxon>
        <taxon>Pothoideae</taxon>
        <taxon>Potheae</taxon>
        <taxon>Anthurium</taxon>
    </lineage>
</organism>
<dbReference type="SUPFAM" id="SSF48371">
    <property type="entry name" value="ARM repeat"/>
    <property type="match status" value="1"/>
</dbReference>
<dbReference type="SMART" id="SM00184">
    <property type="entry name" value="RING"/>
    <property type="match status" value="1"/>
</dbReference>
<name>A0A1D1ZG63_9ARAE</name>
<evidence type="ECO:0000259" key="17">
    <source>
        <dbReference type="PROSITE" id="PS50089"/>
    </source>
</evidence>
<dbReference type="Pfam" id="PF22999">
    <property type="entry name" value="LTN1_E3_ligase_6th"/>
    <property type="match status" value="1"/>
</dbReference>
<dbReference type="EMBL" id="GDJX01001954">
    <property type="protein sequence ID" value="JAT65982.1"/>
    <property type="molecule type" value="Transcribed_RNA"/>
</dbReference>